<protein>
    <recommendedName>
        <fullName evidence="4">dihydropyrimidinase</fullName>
        <ecNumber evidence="4">3.5.2.2</ecNumber>
    </recommendedName>
</protein>
<dbReference type="SUPFAM" id="SSF51556">
    <property type="entry name" value="Metallo-dependent hydrolases"/>
    <property type="match status" value="1"/>
</dbReference>
<dbReference type="GO" id="GO:0004157">
    <property type="term" value="F:dihydropyrimidinase activity"/>
    <property type="evidence" value="ECO:0007669"/>
    <property type="project" value="UniProtKB-EC"/>
</dbReference>
<gene>
    <name evidence="6" type="ORF">BpHYR1_046173</name>
</gene>
<evidence type="ECO:0000256" key="2">
    <source>
        <dbReference type="ARBA" id="ARBA00008829"/>
    </source>
</evidence>
<dbReference type="InterPro" id="IPR006680">
    <property type="entry name" value="Amidohydro-rel"/>
</dbReference>
<comment type="caution">
    <text evidence="6">The sequence shown here is derived from an EMBL/GenBank/DDBJ whole genome shotgun (WGS) entry which is preliminary data.</text>
</comment>
<dbReference type="SUPFAM" id="SSF51338">
    <property type="entry name" value="Composite domain of metallo-dependent hydrolases"/>
    <property type="match status" value="1"/>
</dbReference>
<dbReference type="InterPro" id="IPR032466">
    <property type="entry name" value="Metal_Hydrolase"/>
</dbReference>
<accession>A0A3M7R4U1</accession>
<proteinExistence type="inferred from homology"/>
<dbReference type="OrthoDB" id="10258955at2759"/>
<organism evidence="6 7">
    <name type="scientific">Brachionus plicatilis</name>
    <name type="common">Marine rotifer</name>
    <name type="synonym">Brachionus muelleri</name>
    <dbReference type="NCBI Taxonomy" id="10195"/>
    <lineage>
        <taxon>Eukaryota</taxon>
        <taxon>Metazoa</taxon>
        <taxon>Spiralia</taxon>
        <taxon>Gnathifera</taxon>
        <taxon>Rotifera</taxon>
        <taxon>Eurotatoria</taxon>
        <taxon>Monogononta</taxon>
        <taxon>Pseudotrocha</taxon>
        <taxon>Ploima</taxon>
        <taxon>Brachionidae</taxon>
        <taxon>Brachionus</taxon>
    </lineage>
</organism>
<dbReference type="EC" id="3.5.2.2" evidence="4"/>
<dbReference type="STRING" id="10195.A0A3M7R4U1"/>
<dbReference type="GO" id="GO:0006208">
    <property type="term" value="P:pyrimidine nucleobase catabolic process"/>
    <property type="evidence" value="ECO:0007669"/>
    <property type="project" value="TreeGrafter"/>
</dbReference>
<evidence type="ECO:0000256" key="3">
    <source>
        <dbReference type="ARBA" id="ARBA00036696"/>
    </source>
</evidence>
<evidence type="ECO:0000256" key="1">
    <source>
        <dbReference type="ARBA" id="ARBA00001947"/>
    </source>
</evidence>
<feature type="domain" description="Amidohydrolase-related" evidence="5">
    <location>
        <begin position="51"/>
        <end position="188"/>
    </location>
</feature>
<dbReference type="AlphaFoldDB" id="A0A3M7R4U1"/>
<dbReference type="PANTHER" id="PTHR11647:SF1">
    <property type="entry name" value="COLLAPSIN RESPONSE MEDIATOR PROTEIN"/>
    <property type="match status" value="1"/>
</dbReference>
<sequence length="190" mass="21149">MGRVLIQGGTVVNHDRKFKADVFIEDGIIKDVGENLIAVEGTKVIDASGKFVIPGGIDTHTHLDLLFMGTRTGDDFYTGTRAALAGGTTMIMNFVLESKQIPLLEQYDMNKTRAEKNACCDFAFHACVYNFSEQVEKDMEVLTREKGINSFKMFMAYKDAFMINDADMIKVFKKCKELGAIPMVHAENGD</sequence>
<comment type="cofactor">
    <cofactor evidence="1">
        <name>Zn(2+)</name>
        <dbReference type="ChEBI" id="CHEBI:29105"/>
    </cofactor>
</comment>
<evidence type="ECO:0000259" key="5">
    <source>
        <dbReference type="Pfam" id="PF01979"/>
    </source>
</evidence>
<feature type="non-terminal residue" evidence="6">
    <location>
        <position position="190"/>
    </location>
</feature>
<comment type="similarity">
    <text evidence="2">Belongs to the metallo-dependent hydrolases superfamily. Hydantoinase/dihydropyrimidinase family.</text>
</comment>
<evidence type="ECO:0000313" key="7">
    <source>
        <dbReference type="Proteomes" id="UP000276133"/>
    </source>
</evidence>
<evidence type="ECO:0000256" key="4">
    <source>
        <dbReference type="ARBA" id="ARBA00039113"/>
    </source>
</evidence>
<dbReference type="InterPro" id="IPR050378">
    <property type="entry name" value="Metallo-dep_Hydrolases_sf"/>
</dbReference>
<dbReference type="Gene3D" id="3.20.20.140">
    <property type="entry name" value="Metal-dependent hydrolases"/>
    <property type="match status" value="1"/>
</dbReference>
<dbReference type="EMBL" id="REGN01004202">
    <property type="protein sequence ID" value="RNA18617.1"/>
    <property type="molecule type" value="Genomic_DNA"/>
</dbReference>
<dbReference type="GO" id="GO:0005829">
    <property type="term" value="C:cytosol"/>
    <property type="evidence" value="ECO:0007669"/>
    <property type="project" value="TreeGrafter"/>
</dbReference>
<dbReference type="InterPro" id="IPR011059">
    <property type="entry name" value="Metal-dep_hydrolase_composite"/>
</dbReference>
<name>A0A3M7R4U1_BRAPC</name>
<evidence type="ECO:0000313" key="6">
    <source>
        <dbReference type="EMBL" id="RNA18617.1"/>
    </source>
</evidence>
<keyword evidence="7" id="KW-1185">Reference proteome</keyword>
<dbReference type="Pfam" id="PF01979">
    <property type="entry name" value="Amidohydro_1"/>
    <property type="match status" value="1"/>
</dbReference>
<dbReference type="FunFam" id="3.20.20.140:FF:000174">
    <property type="entry name" value="Dihydropyrimidinase-related protein 2"/>
    <property type="match status" value="1"/>
</dbReference>
<dbReference type="Proteomes" id="UP000276133">
    <property type="component" value="Unassembled WGS sequence"/>
</dbReference>
<dbReference type="PANTHER" id="PTHR11647">
    <property type="entry name" value="HYDRANTOINASE/DIHYDROPYRIMIDINASE FAMILY MEMBER"/>
    <property type="match status" value="1"/>
</dbReference>
<comment type="catalytic activity">
    <reaction evidence="3">
        <text>5,6-dihydrouracil + H2O = 3-(carbamoylamino)propanoate + H(+)</text>
        <dbReference type="Rhea" id="RHEA:16121"/>
        <dbReference type="ChEBI" id="CHEBI:11892"/>
        <dbReference type="ChEBI" id="CHEBI:15377"/>
        <dbReference type="ChEBI" id="CHEBI:15378"/>
        <dbReference type="ChEBI" id="CHEBI:15901"/>
        <dbReference type="EC" id="3.5.2.2"/>
    </reaction>
</comment>
<dbReference type="Gene3D" id="2.30.40.10">
    <property type="entry name" value="Urease, subunit C, domain 1"/>
    <property type="match status" value="1"/>
</dbReference>
<reference evidence="6 7" key="1">
    <citation type="journal article" date="2018" name="Sci. Rep.">
        <title>Genomic signatures of local adaptation to the degree of environmental predictability in rotifers.</title>
        <authorList>
            <person name="Franch-Gras L."/>
            <person name="Hahn C."/>
            <person name="Garcia-Roger E.M."/>
            <person name="Carmona M.J."/>
            <person name="Serra M."/>
            <person name="Gomez A."/>
        </authorList>
    </citation>
    <scope>NUCLEOTIDE SEQUENCE [LARGE SCALE GENOMIC DNA]</scope>
    <source>
        <strain evidence="6">HYR1</strain>
    </source>
</reference>